<dbReference type="AlphaFoldDB" id="A0A645ICA3"/>
<keyword evidence="1" id="KW-1133">Transmembrane helix</keyword>
<gene>
    <name evidence="2" type="ORF">SDC9_196541</name>
</gene>
<organism evidence="2">
    <name type="scientific">bioreactor metagenome</name>
    <dbReference type="NCBI Taxonomy" id="1076179"/>
    <lineage>
        <taxon>unclassified sequences</taxon>
        <taxon>metagenomes</taxon>
        <taxon>ecological metagenomes</taxon>
    </lineage>
</organism>
<feature type="transmembrane region" description="Helical" evidence="1">
    <location>
        <begin position="59"/>
        <end position="76"/>
    </location>
</feature>
<feature type="transmembrane region" description="Helical" evidence="1">
    <location>
        <begin position="83"/>
        <end position="106"/>
    </location>
</feature>
<keyword evidence="1" id="KW-0812">Transmembrane</keyword>
<reference evidence="2" key="1">
    <citation type="submission" date="2019-08" db="EMBL/GenBank/DDBJ databases">
        <authorList>
            <person name="Kucharzyk K."/>
            <person name="Murdoch R.W."/>
            <person name="Higgins S."/>
            <person name="Loffler F."/>
        </authorList>
    </citation>
    <scope>NUCLEOTIDE SEQUENCE</scope>
</reference>
<evidence type="ECO:0000313" key="2">
    <source>
        <dbReference type="EMBL" id="MPN48928.1"/>
    </source>
</evidence>
<sequence>MLTSIKLLYFLLTLITVLGSYRLGKSLAGRSAGLLLAFFYTLAPYRAVNLFVRGALSEALAMAFFPWVILGIWQLLKKFEKRYFFLLTLSLAAIMLSHNLSALMFYPLSGFLAFLLCLQ</sequence>
<name>A0A645ICA3_9ZZZZ</name>
<proteinExistence type="predicted"/>
<evidence type="ECO:0000256" key="1">
    <source>
        <dbReference type="SAM" id="Phobius"/>
    </source>
</evidence>
<dbReference type="EMBL" id="VSSQ01111697">
    <property type="protein sequence ID" value="MPN48928.1"/>
    <property type="molecule type" value="Genomic_DNA"/>
</dbReference>
<accession>A0A645ICA3</accession>
<comment type="caution">
    <text evidence="2">The sequence shown here is derived from an EMBL/GenBank/DDBJ whole genome shotgun (WGS) entry which is preliminary data.</text>
</comment>
<keyword evidence="1" id="KW-0472">Membrane</keyword>
<protein>
    <submittedName>
        <fullName evidence="2">Uncharacterized protein</fullName>
    </submittedName>
</protein>
<feature type="transmembrane region" description="Helical" evidence="1">
    <location>
        <begin position="6"/>
        <end position="24"/>
    </location>
</feature>